<dbReference type="EMBL" id="CP106793">
    <property type="protein sequence ID" value="UXY22154.1"/>
    <property type="molecule type" value="Genomic_DNA"/>
</dbReference>
<dbReference type="Proteomes" id="UP001061298">
    <property type="component" value="Chromosome"/>
</dbReference>
<evidence type="ECO:0000313" key="3">
    <source>
        <dbReference type="Proteomes" id="UP001061298"/>
    </source>
</evidence>
<dbReference type="PANTHER" id="PTHR34374">
    <property type="entry name" value="LARGE RIBOSOMAL RNA SUBUNIT ACCUMULATION PROTEIN YCED HOMOLOG 1, CHLOROPLASTIC"/>
    <property type="match status" value="1"/>
</dbReference>
<dbReference type="Pfam" id="PF02620">
    <property type="entry name" value="YceD"/>
    <property type="match status" value="1"/>
</dbReference>
<dbReference type="PANTHER" id="PTHR34374:SF1">
    <property type="entry name" value="LARGE RIBOSOMAL RNA SUBUNIT ACCUMULATION PROTEIN YCED HOMOLOG 1, CHLOROPLASTIC"/>
    <property type="match status" value="1"/>
</dbReference>
<name>A0ABY6E6E4_9ACTN</name>
<gene>
    <name evidence="2" type="ORF">N8I84_28220</name>
</gene>
<reference evidence="2" key="1">
    <citation type="submission" date="2022-10" db="EMBL/GenBank/DDBJ databases">
        <authorList>
            <person name="Mo P."/>
        </authorList>
    </citation>
    <scope>NUCLEOTIDE SEQUENCE</scope>
    <source>
        <strain evidence="2">HUAS 13-4</strain>
    </source>
</reference>
<keyword evidence="3" id="KW-1185">Reference proteome</keyword>
<protein>
    <submittedName>
        <fullName evidence="2">DUF177 domain-containing protein</fullName>
    </submittedName>
</protein>
<feature type="region of interest" description="Disordered" evidence="1">
    <location>
        <begin position="190"/>
        <end position="214"/>
    </location>
</feature>
<proteinExistence type="predicted"/>
<evidence type="ECO:0000313" key="2">
    <source>
        <dbReference type="EMBL" id="UXY22154.1"/>
    </source>
</evidence>
<evidence type="ECO:0000256" key="1">
    <source>
        <dbReference type="SAM" id="MobiDB-lite"/>
    </source>
</evidence>
<dbReference type="InterPro" id="IPR003772">
    <property type="entry name" value="YceD"/>
</dbReference>
<dbReference type="RefSeq" id="WP_263232268.1">
    <property type="nucleotide sequence ID" value="NZ_CP106793.1"/>
</dbReference>
<accession>A0ABY6E6E4</accession>
<sequence length="214" mass="23400">MALNARLDHRNPLVFDTHELGRRPGALQRLTRTVDAPKDFGIRGVIGVPEGAPVELELRMESVMEGVLVTGTARATAEGECVRCLEPVELELEADFQELFSYPDADDRGRVIAEPGDDAEDDEDRFFLEDGLFDLEPLLRDAVVLALPMQPVCQEDCPGLCSECGARLADDPDHHHDAVDIRWAALQGFADSSQSGDKDDTSGAEAGVDEKQEK</sequence>
<organism evidence="2 3">
    <name type="scientific">Streptomyces cynarae</name>
    <dbReference type="NCBI Taxonomy" id="2981134"/>
    <lineage>
        <taxon>Bacteria</taxon>
        <taxon>Bacillati</taxon>
        <taxon>Actinomycetota</taxon>
        <taxon>Actinomycetes</taxon>
        <taxon>Kitasatosporales</taxon>
        <taxon>Streptomycetaceae</taxon>
        <taxon>Streptomyces</taxon>
    </lineage>
</organism>